<sequence length="208" mass="22703">MSTTSYNVPDLAAGQCHETSLLIKRSRFLTHIARAETMEEARAFVETMRQRHADATHNCWAFVAGPPGSTARIGASDDGEPHGTAGRPMLTVLLHSEVGELCCVVTRWFGGIKLGTGGLVRAYQDCVAQCLETLPVCPRVAYAQLMCEIAYADNDRVRRLLPQHGARVVEDSYTSSITMTIELPEPNREAFCAALTDLTNGTAEILHL</sequence>
<dbReference type="InterPro" id="IPR036956">
    <property type="entry name" value="Impact_N_sf"/>
</dbReference>
<organism evidence="4 5">
    <name type="scientific">Candidatus Desulfovibrio intestinipullorum</name>
    <dbReference type="NCBI Taxonomy" id="2838536"/>
    <lineage>
        <taxon>Bacteria</taxon>
        <taxon>Pseudomonadati</taxon>
        <taxon>Thermodesulfobacteriota</taxon>
        <taxon>Desulfovibrionia</taxon>
        <taxon>Desulfovibrionales</taxon>
        <taxon>Desulfovibrionaceae</taxon>
        <taxon>Desulfovibrio</taxon>
    </lineage>
</organism>
<dbReference type="NCBIfam" id="TIGR00257">
    <property type="entry name" value="IMPACT_YIGZ"/>
    <property type="match status" value="1"/>
</dbReference>
<dbReference type="SUPFAM" id="SSF54980">
    <property type="entry name" value="EF-G C-terminal domain-like"/>
    <property type="match status" value="1"/>
</dbReference>
<dbReference type="Gene3D" id="3.30.230.30">
    <property type="entry name" value="Impact, N-terminal domain"/>
    <property type="match status" value="1"/>
</dbReference>
<dbReference type="PROSITE" id="PS00910">
    <property type="entry name" value="UPF0029"/>
    <property type="match status" value="1"/>
</dbReference>
<protein>
    <submittedName>
        <fullName evidence="4">YigZ family protein</fullName>
    </submittedName>
</protein>
<reference evidence="4" key="2">
    <citation type="submission" date="2021-04" db="EMBL/GenBank/DDBJ databases">
        <authorList>
            <person name="Gilroy R."/>
        </authorList>
    </citation>
    <scope>NUCLEOTIDE SEQUENCE</scope>
    <source>
        <strain evidence="4">ChiHecec2B26-446</strain>
    </source>
</reference>
<dbReference type="InterPro" id="IPR020569">
    <property type="entry name" value="UPF0029_Impact_CS"/>
</dbReference>
<evidence type="ECO:0000313" key="4">
    <source>
        <dbReference type="EMBL" id="HIW01497.1"/>
    </source>
</evidence>
<comment type="similarity">
    <text evidence="1">Belongs to the IMPACT family.</text>
</comment>
<feature type="domain" description="UPF0029" evidence="3">
    <location>
        <begin position="147"/>
        <end position="201"/>
    </location>
</feature>
<dbReference type="Pfam" id="PF09186">
    <property type="entry name" value="DUF1949"/>
    <property type="match status" value="1"/>
</dbReference>
<dbReference type="InterPro" id="IPR001498">
    <property type="entry name" value="Impact_N"/>
</dbReference>
<evidence type="ECO:0000259" key="2">
    <source>
        <dbReference type="Pfam" id="PF01205"/>
    </source>
</evidence>
<reference evidence="4" key="1">
    <citation type="journal article" date="2021" name="PeerJ">
        <title>Extensive microbial diversity within the chicken gut microbiome revealed by metagenomics and culture.</title>
        <authorList>
            <person name="Gilroy R."/>
            <person name="Ravi A."/>
            <person name="Getino M."/>
            <person name="Pursley I."/>
            <person name="Horton D.L."/>
            <person name="Alikhan N.F."/>
            <person name="Baker D."/>
            <person name="Gharbi K."/>
            <person name="Hall N."/>
            <person name="Watson M."/>
            <person name="Adriaenssens E.M."/>
            <person name="Foster-Nyarko E."/>
            <person name="Jarju S."/>
            <person name="Secka A."/>
            <person name="Antonio M."/>
            <person name="Oren A."/>
            <person name="Chaudhuri R.R."/>
            <person name="La Ragione R."/>
            <person name="Hildebrand F."/>
            <person name="Pallen M.J."/>
        </authorList>
    </citation>
    <scope>NUCLEOTIDE SEQUENCE</scope>
    <source>
        <strain evidence="4">ChiHecec2B26-446</strain>
    </source>
</reference>
<dbReference type="PANTHER" id="PTHR16301:SF20">
    <property type="entry name" value="IMPACT FAMILY MEMBER YIGZ"/>
    <property type="match status" value="1"/>
</dbReference>
<dbReference type="PANTHER" id="PTHR16301">
    <property type="entry name" value="IMPACT-RELATED"/>
    <property type="match status" value="1"/>
</dbReference>
<comment type="caution">
    <text evidence="4">The sequence shown here is derived from an EMBL/GenBank/DDBJ whole genome shotgun (WGS) entry which is preliminary data.</text>
</comment>
<evidence type="ECO:0000259" key="3">
    <source>
        <dbReference type="Pfam" id="PF09186"/>
    </source>
</evidence>
<dbReference type="InterPro" id="IPR015796">
    <property type="entry name" value="Impact_YigZ-like"/>
</dbReference>
<name>A0A9D1PXC1_9BACT</name>
<dbReference type="InterPro" id="IPR035647">
    <property type="entry name" value="EFG_III/V"/>
</dbReference>
<proteinExistence type="inferred from homology"/>
<evidence type="ECO:0000256" key="1">
    <source>
        <dbReference type="ARBA" id="ARBA00007665"/>
    </source>
</evidence>
<dbReference type="Pfam" id="PF01205">
    <property type="entry name" value="Impact_N"/>
    <property type="match status" value="1"/>
</dbReference>
<dbReference type="Gene3D" id="3.30.70.240">
    <property type="match status" value="1"/>
</dbReference>
<dbReference type="GO" id="GO:0005737">
    <property type="term" value="C:cytoplasm"/>
    <property type="evidence" value="ECO:0007669"/>
    <property type="project" value="TreeGrafter"/>
</dbReference>
<dbReference type="SUPFAM" id="SSF54211">
    <property type="entry name" value="Ribosomal protein S5 domain 2-like"/>
    <property type="match status" value="1"/>
</dbReference>
<dbReference type="Proteomes" id="UP000886752">
    <property type="component" value="Unassembled WGS sequence"/>
</dbReference>
<dbReference type="InterPro" id="IPR020568">
    <property type="entry name" value="Ribosomal_Su5_D2-typ_SF"/>
</dbReference>
<dbReference type="InterPro" id="IPR023582">
    <property type="entry name" value="Impact"/>
</dbReference>
<gene>
    <name evidence="4" type="ORF">H9894_09990</name>
</gene>
<dbReference type="AlphaFoldDB" id="A0A9D1PXC1"/>
<dbReference type="GO" id="GO:0006446">
    <property type="term" value="P:regulation of translational initiation"/>
    <property type="evidence" value="ECO:0007669"/>
    <property type="project" value="TreeGrafter"/>
</dbReference>
<feature type="domain" description="Impact N-terminal" evidence="2">
    <location>
        <begin position="24"/>
        <end position="131"/>
    </location>
</feature>
<accession>A0A9D1PXC1</accession>
<evidence type="ECO:0000313" key="5">
    <source>
        <dbReference type="Proteomes" id="UP000886752"/>
    </source>
</evidence>
<dbReference type="InterPro" id="IPR015269">
    <property type="entry name" value="UPF0029_Impact_C"/>
</dbReference>
<dbReference type="EMBL" id="DXHV01000082">
    <property type="protein sequence ID" value="HIW01497.1"/>
    <property type="molecule type" value="Genomic_DNA"/>
</dbReference>